<reference evidence="3" key="1">
    <citation type="submission" date="2023-07" db="EMBL/GenBank/DDBJ databases">
        <authorList>
            <person name="Deng Y."/>
            <person name="Zhang Y.-Q."/>
        </authorList>
    </citation>
    <scope>NUCLEOTIDE SEQUENCE [LARGE SCALE GENOMIC DNA]</scope>
    <source>
        <strain evidence="3">CPCC 205710</strain>
    </source>
</reference>
<accession>A0ABT2M5T7</accession>
<dbReference type="EMBL" id="JAODWD010000001">
    <property type="protein sequence ID" value="MCT7656994.1"/>
    <property type="molecule type" value="Genomic_DNA"/>
</dbReference>
<dbReference type="Pfam" id="PF07087">
    <property type="entry name" value="DUF1353"/>
    <property type="match status" value="1"/>
</dbReference>
<comment type="caution">
    <text evidence="2">The sequence shown here is derived from an EMBL/GenBank/DDBJ whole genome shotgun (WGS) entry which is preliminary data.</text>
</comment>
<dbReference type="RefSeq" id="WP_260991075.1">
    <property type="nucleotide sequence ID" value="NZ_JAODWD010000001.1"/>
</dbReference>
<protein>
    <submittedName>
        <fullName evidence="2">DUF1353 domain-containing protein</fullName>
    </submittedName>
</protein>
<keyword evidence="1" id="KW-0812">Transmembrane</keyword>
<sequence>MADELAPPVEVLHLRQSYDDPQDDEQWDRWRTTRQLTVDVGGRHLEVPYGFDTDLVSVPGAFAWFIPRAGRYARAAVLHDHLWQQIDDGDTESGDRRQADETFLLAMQAAGVTLLRRRIMWTAVRANAIFCKRQGGAGSWKDLLPMLVWALVALAVAGVPAVLILVFSVVLWLVESAIALAVPHETPRGPQFKT</sequence>
<keyword evidence="1" id="KW-0472">Membrane</keyword>
<keyword evidence="1" id="KW-1133">Transmembrane helix</keyword>
<evidence type="ECO:0000313" key="2">
    <source>
        <dbReference type="EMBL" id="MCT7656994.1"/>
    </source>
</evidence>
<gene>
    <name evidence="2" type="ORF">N4S67_01005</name>
</gene>
<dbReference type="Proteomes" id="UP001206639">
    <property type="component" value="Unassembled WGS sequence"/>
</dbReference>
<dbReference type="InterPro" id="IPR010767">
    <property type="entry name" value="Phage_CGC-2007_Cje0229"/>
</dbReference>
<feature type="transmembrane region" description="Helical" evidence="1">
    <location>
        <begin position="147"/>
        <end position="174"/>
    </location>
</feature>
<proteinExistence type="predicted"/>
<organism evidence="2 3">
    <name type="scientific">Mycobacterium deserti</name>
    <dbReference type="NCBI Taxonomy" id="2978347"/>
    <lineage>
        <taxon>Bacteria</taxon>
        <taxon>Bacillati</taxon>
        <taxon>Actinomycetota</taxon>
        <taxon>Actinomycetes</taxon>
        <taxon>Mycobacteriales</taxon>
        <taxon>Mycobacteriaceae</taxon>
        <taxon>Mycobacterium</taxon>
    </lineage>
</organism>
<keyword evidence="3" id="KW-1185">Reference proteome</keyword>
<evidence type="ECO:0000313" key="3">
    <source>
        <dbReference type="Proteomes" id="UP001206639"/>
    </source>
</evidence>
<evidence type="ECO:0000256" key="1">
    <source>
        <dbReference type="SAM" id="Phobius"/>
    </source>
</evidence>
<name>A0ABT2M5T7_9MYCO</name>